<evidence type="ECO:0000313" key="2">
    <source>
        <dbReference type="EMBL" id="KHN97617.1"/>
    </source>
</evidence>
<reference evidence="2 3" key="1">
    <citation type="journal article" date="2014" name="Proc. Natl. Acad. Sci. U.S.A.">
        <title>Trajectory and genomic determinants of fungal-pathogen speciation and host adaptation.</title>
        <authorList>
            <person name="Hu X."/>
            <person name="Xiao G."/>
            <person name="Zheng P."/>
            <person name="Shang Y."/>
            <person name="Su Y."/>
            <person name="Zhang X."/>
            <person name="Liu X."/>
            <person name="Zhan S."/>
            <person name="St Leger R.J."/>
            <person name="Wang C."/>
        </authorList>
    </citation>
    <scope>NUCLEOTIDE SEQUENCE [LARGE SCALE GENOMIC DNA]</scope>
    <source>
        <strain evidence="2 3">ARSEF 1941</strain>
    </source>
</reference>
<dbReference type="GeneID" id="63739087"/>
<feature type="region of interest" description="Disordered" evidence="1">
    <location>
        <begin position="18"/>
        <end position="37"/>
    </location>
</feature>
<name>A0A0B2WVY1_METAS</name>
<dbReference type="EMBL" id="AZHE01000010">
    <property type="protein sequence ID" value="KHN97617.1"/>
    <property type="molecule type" value="Genomic_DNA"/>
</dbReference>
<accession>A0A0B2WVY1</accession>
<evidence type="ECO:0000256" key="1">
    <source>
        <dbReference type="SAM" id="MobiDB-lite"/>
    </source>
</evidence>
<dbReference type="Proteomes" id="UP000030816">
    <property type="component" value="Unassembled WGS sequence"/>
</dbReference>
<dbReference type="RefSeq" id="XP_040678683.1">
    <property type="nucleotide sequence ID" value="XM_040823430.1"/>
</dbReference>
<dbReference type="STRING" id="1081103.A0A0B2WVY1"/>
<keyword evidence="3" id="KW-1185">Reference proteome</keyword>
<organism evidence="2 3">
    <name type="scientific">Metarhizium album (strain ARSEF 1941)</name>
    <dbReference type="NCBI Taxonomy" id="1081103"/>
    <lineage>
        <taxon>Eukaryota</taxon>
        <taxon>Fungi</taxon>
        <taxon>Dikarya</taxon>
        <taxon>Ascomycota</taxon>
        <taxon>Pezizomycotina</taxon>
        <taxon>Sordariomycetes</taxon>
        <taxon>Hypocreomycetidae</taxon>
        <taxon>Hypocreales</taxon>
        <taxon>Clavicipitaceae</taxon>
        <taxon>Metarhizium</taxon>
    </lineage>
</organism>
<feature type="compositionally biased region" description="Low complexity" evidence="1">
    <location>
        <begin position="27"/>
        <end position="37"/>
    </location>
</feature>
<protein>
    <recommendedName>
        <fullName evidence="4">Apolipoprotein/apolipophorin</fullName>
    </recommendedName>
</protein>
<comment type="caution">
    <text evidence="2">The sequence shown here is derived from an EMBL/GenBank/DDBJ whole genome shotgun (WGS) entry which is preliminary data.</text>
</comment>
<dbReference type="AlphaFoldDB" id="A0A0B2WVY1"/>
<gene>
    <name evidence="2" type="ORF">MAM_04632</name>
</gene>
<sequence length="418" mass="45199">MLSRQLPRLATRRARIPHTARQLRHQSTASSSDSGSFLSWSSRSGFATGVLGGVVGASLAYGAYTLTPAGRTAAKINKAAIEARKKYEAAAKALQDSSPSADRAADSIRQFAYSYAAWVPGGRGYVDAAFKDWEAVRDAHGDEVDAIVRDTYKKLGEVSRAGLSLDTASQAANVLAEMSQRIAALSRDALEDVLDNHPRLRDRFGGSIDELKGMAESYGPEAKKQVDRAWRQAGGILAGGVSEESLAKVRELLQQKTQQVKGLGDEAWKKGLETVAPYLDKNPNVRTLLEENAEALKKGGLSKLLERLRSAEKSGRVDELREYVDEVVGKAGSKAKKAASSAGLEGLFDVVPRGGDVVSKLRKVWEVAEKHREEGEQLLKDTVEDLNKVLEDKAKRAGEIVSEAEKAAARAANKKTEK</sequence>
<proteinExistence type="predicted"/>
<evidence type="ECO:0000313" key="3">
    <source>
        <dbReference type="Proteomes" id="UP000030816"/>
    </source>
</evidence>
<dbReference type="HOGENOM" id="CLU_033245_0_0_1"/>
<dbReference type="OrthoDB" id="3883941at2759"/>
<evidence type="ECO:0008006" key="4">
    <source>
        <dbReference type="Google" id="ProtNLM"/>
    </source>
</evidence>